<dbReference type="OrthoDB" id="25987at2759"/>
<evidence type="ECO:0000313" key="2">
    <source>
        <dbReference type="EMBL" id="KAF3857533.1"/>
    </source>
</evidence>
<accession>A0A7J5Z7N2</accession>
<sequence length="613" mass="66774">MFDAKELQAQGTVTWKGLPGAWSSPHSGSGWRLRAVDAPPSACWFLTGDRRKIQDALESPAPREITLLASEVNLGNEAKGPPIEEVFETVSTRTDDISQSIFTFDGPSMVTDSAPAPALTVFTTNSDATPEQRHVISALLGPSTAMDRPPAPASRVQILNSAAQRQHILRYYLTCPGDAAPARCPPPGPCAPPLPQWPHSELEGAPGDVLVPVLHVHGVRAHLLRDEAHAVGAVFPPDDLRVLRLSSGTRHLSRHLLAARLTYSPSPGSLRTRSPCTDPPPAGSPPPSPPASSPRPRLSDLRPLRAGVGVAAPREGVRETLLSRHHGLLVTCFPLFFTLTTTHGSSCPDGAVILAVRLLRSVSVIFRETSDAVPTNDGESRRSAHSAVSQPGAERRHMTAVYGVHGMTRLKGRSIGSIEAGGVGSSVAWNTEGEEEEEEEERRKRRRRKRKHSRKQREHQRPAAPLGAVGGRHLTRDFTFPSMLSVHGDDGLLPDLDDHQSEQSLILTTDHQSEQSLILTTDHQSEQSLILTTDHQSEQSLILTTDHQSEQSLILTTDHQSEQSLILTTDHQSEQSLILTTDHQSEQSLILTTDHQSEQSLILSYYSTRKTSE</sequence>
<keyword evidence="3" id="KW-1185">Reference proteome</keyword>
<proteinExistence type="predicted"/>
<feature type="region of interest" description="Disordered" evidence="1">
    <location>
        <begin position="371"/>
        <end position="397"/>
    </location>
</feature>
<gene>
    <name evidence="2" type="ORF">F7725_010734</name>
</gene>
<dbReference type="EMBL" id="JAAKFY010000004">
    <property type="protein sequence ID" value="KAF3857533.1"/>
    <property type="molecule type" value="Genomic_DNA"/>
</dbReference>
<protein>
    <submittedName>
        <fullName evidence="2">Uncharacterized protein</fullName>
    </submittedName>
</protein>
<organism evidence="2 3">
    <name type="scientific">Dissostichus mawsoni</name>
    <name type="common">Antarctic cod</name>
    <dbReference type="NCBI Taxonomy" id="36200"/>
    <lineage>
        <taxon>Eukaryota</taxon>
        <taxon>Metazoa</taxon>
        <taxon>Chordata</taxon>
        <taxon>Craniata</taxon>
        <taxon>Vertebrata</taxon>
        <taxon>Euteleostomi</taxon>
        <taxon>Actinopterygii</taxon>
        <taxon>Neopterygii</taxon>
        <taxon>Teleostei</taxon>
        <taxon>Neoteleostei</taxon>
        <taxon>Acanthomorphata</taxon>
        <taxon>Eupercaria</taxon>
        <taxon>Perciformes</taxon>
        <taxon>Notothenioidei</taxon>
        <taxon>Nototheniidae</taxon>
        <taxon>Dissostichus</taxon>
    </lineage>
</organism>
<feature type="non-terminal residue" evidence="2">
    <location>
        <position position="613"/>
    </location>
</feature>
<dbReference type="Proteomes" id="UP000518266">
    <property type="component" value="Unassembled WGS sequence"/>
</dbReference>
<evidence type="ECO:0000256" key="1">
    <source>
        <dbReference type="SAM" id="MobiDB-lite"/>
    </source>
</evidence>
<reference evidence="2 3" key="1">
    <citation type="submission" date="2020-03" db="EMBL/GenBank/DDBJ databases">
        <title>Dissostichus mawsoni Genome sequencing and assembly.</title>
        <authorList>
            <person name="Park H."/>
        </authorList>
    </citation>
    <scope>NUCLEOTIDE SEQUENCE [LARGE SCALE GENOMIC DNA]</scope>
    <source>
        <strain evidence="2">DM0001</strain>
        <tissue evidence="2">Muscle</tissue>
    </source>
</reference>
<feature type="region of interest" description="Disordered" evidence="1">
    <location>
        <begin position="264"/>
        <end position="304"/>
    </location>
</feature>
<evidence type="ECO:0000313" key="3">
    <source>
        <dbReference type="Proteomes" id="UP000518266"/>
    </source>
</evidence>
<feature type="region of interest" description="Disordered" evidence="1">
    <location>
        <begin position="415"/>
        <end position="473"/>
    </location>
</feature>
<name>A0A7J5Z7N2_DISMA</name>
<comment type="caution">
    <text evidence="2">The sequence shown here is derived from an EMBL/GenBank/DDBJ whole genome shotgun (WGS) entry which is preliminary data.</text>
</comment>
<dbReference type="AlphaFoldDB" id="A0A7J5Z7N2"/>
<feature type="compositionally biased region" description="Polar residues" evidence="1">
    <location>
        <begin position="264"/>
        <end position="275"/>
    </location>
</feature>
<feature type="compositionally biased region" description="Basic residues" evidence="1">
    <location>
        <begin position="443"/>
        <end position="458"/>
    </location>
</feature>
<feature type="compositionally biased region" description="Pro residues" evidence="1">
    <location>
        <begin position="277"/>
        <end position="293"/>
    </location>
</feature>